<dbReference type="NCBIfam" id="TIGR02595">
    <property type="entry name" value="PEP_CTERM"/>
    <property type="match status" value="1"/>
</dbReference>
<evidence type="ECO:0000259" key="2">
    <source>
        <dbReference type="Pfam" id="PF07589"/>
    </source>
</evidence>
<dbReference type="NCBIfam" id="NF035944">
    <property type="entry name" value="PEPxxWA-CTERM"/>
    <property type="match status" value="1"/>
</dbReference>
<protein>
    <recommendedName>
        <fullName evidence="2">Ice-binding protein C-terminal domain-containing protein</fullName>
    </recommendedName>
</protein>
<feature type="chain" id="PRO_5045589161" description="Ice-binding protein C-terminal domain-containing protein" evidence="1">
    <location>
        <begin position="24"/>
        <end position="263"/>
    </location>
</feature>
<feature type="domain" description="Ice-binding protein C-terminal" evidence="2">
    <location>
        <begin position="231"/>
        <end position="256"/>
    </location>
</feature>
<dbReference type="InterPro" id="IPR013424">
    <property type="entry name" value="Ice-binding_C"/>
</dbReference>
<sequence>MRKHIAALAAGASLTLVATPAVATVTTITTLDGTQGVAAPPGEMNPGSSATITANPALDANGSLQLTGDRTRVLNGNNYVPDHNYGAANDIVSLTGDYLVYDGGSAGVQSPAFRIYVQDGAARSELIWEAAYNGGYTIGTADSVGAGDLFWQYLAGCGYVGTGGCGSGSYIMHTAADWGDLFSADAFISAFGVGQGGGAGATFSALADHVTLTTGQGGAVGYDFAVGQTPSVPEPATWAMMLLGFGGIGFQMRSKRKGALTAA</sequence>
<keyword evidence="4" id="KW-1185">Reference proteome</keyword>
<reference evidence="4" key="1">
    <citation type="journal article" date="2019" name="Int. J. Syst. Evol. Microbiol.">
        <title>The Global Catalogue of Microorganisms (GCM) 10K type strain sequencing project: providing services to taxonomists for standard genome sequencing and annotation.</title>
        <authorList>
            <consortium name="The Broad Institute Genomics Platform"/>
            <consortium name="The Broad Institute Genome Sequencing Center for Infectious Disease"/>
            <person name="Wu L."/>
            <person name="Ma J."/>
        </authorList>
    </citation>
    <scope>NUCLEOTIDE SEQUENCE [LARGE SCALE GENOMIC DNA]</scope>
    <source>
        <strain evidence="4">JCM 17543</strain>
    </source>
</reference>
<accession>A0ABP7LQ01</accession>
<dbReference type="RefSeq" id="WP_344700130.1">
    <property type="nucleotide sequence ID" value="NZ_BAABBM010000001.1"/>
</dbReference>
<evidence type="ECO:0000313" key="3">
    <source>
        <dbReference type="EMBL" id="GAA3906334.1"/>
    </source>
</evidence>
<keyword evidence="1" id="KW-0732">Signal</keyword>
<name>A0ABP7LQ01_9SPHN</name>
<proteinExistence type="predicted"/>
<comment type="caution">
    <text evidence="3">The sequence shown here is derived from an EMBL/GenBank/DDBJ whole genome shotgun (WGS) entry which is preliminary data.</text>
</comment>
<feature type="signal peptide" evidence="1">
    <location>
        <begin position="1"/>
        <end position="23"/>
    </location>
</feature>
<evidence type="ECO:0000313" key="4">
    <source>
        <dbReference type="Proteomes" id="UP001500827"/>
    </source>
</evidence>
<organism evidence="3 4">
    <name type="scientific">Sphingomonas limnosediminicola</name>
    <dbReference type="NCBI Taxonomy" id="940133"/>
    <lineage>
        <taxon>Bacteria</taxon>
        <taxon>Pseudomonadati</taxon>
        <taxon>Pseudomonadota</taxon>
        <taxon>Alphaproteobacteria</taxon>
        <taxon>Sphingomonadales</taxon>
        <taxon>Sphingomonadaceae</taxon>
        <taxon>Sphingomonas</taxon>
    </lineage>
</organism>
<dbReference type="Proteomes" id="UP001500827">
    <property type="component" value="Unassembled WGS sequence"/>
</dbReference>
<evidence type="ECO:0000256" key="1">
    <source>
        <dbReference type="SAM" id="SignalP"/>
    </source>
</evidence>
<gene>
    <name evidence="3" type="ORF">GCM10022276_26070</name>
</gene>
<dbReference type="Pfam" id="PF07589">
    <property type="entry name" value="PEP-CTERM"/>
    <property type="match status" value="1"/>
</dbReference>
<dbReference type="EMBL" id="BAABBM010000001">
    <property type="protein sequence ID" value="GAA3906334.1"/>
    <property type="molecule type" value="Genomic_DNA"/>
</dbReference>